<gene>
    <name evidence="12" type="ORF">mMyoMyo1_009716</name>
</gene>
<evidence type="ECO:0000256" key="6">
    <source>
        <dbReference type="ARBA" id="ARBA00017098"/>
    </source>
</evidence>
<dbReference type="EC" id="1.7.3.3" evidence="5"/>
<dbReference type="SUPFAM" id="SSF55620">
    <property type="entry name" value="Tetrahydrobiopterin biosynthesis enzymes-like"/>
    <property type="match status" value="1"/>
</dbReference>
<proteinExistence type="inferred from homology"/>
<keyword evidence="8" id="KW-0560">Oxidoreductase</keyword>
<evidence type="ECO:0000256" key="2">
    <source>
        <dbReference type="ARBA" id="ARBA00004275"/>
    </source>
</evidence>
<dbReference type="PANTHER" id="PTHR42874">
    <property type="entry name" value="URICASE"/>
    <property type="match status" value="1"/>
</dbReference>
<dbReference type="InterPro" id="IPR002042">
    <property type="entry name" value="Uricase"/>
</dbReference>
<keyword evidence="9" id="KW-0576">Peroxisome</keyword>
<dbReference type="VEuPathDB" id="HostDB:LOC118676280"/>
<evidence type="ECO:0000313" key="13">
    <source>
        <dbReference type="Proteomes" id="UP000527355"/>
    </source>
</evidence>
<reference evidence="12 13" key="1">
    <citation type="journal article" date="2020" name="Nature">
        <title>Six reference-quality genomes reveal evolution of bat adaptations.</title>
        <authorList>
            <person name="Jebb D."/>
            <person name="Huang Z."/>
            <person name="Pippel M."/>
            <person name="Hughes G.M."/>
            <person name="Lavrichenko K."/>
            <person name="Devanna P."/>
            <person name="Winkler S."/>
            <person name="Jermiin L.S."/>
            <person name="Skirmuntt E.C."/>
            <person name="Katzourakis A."/>
            <person name="Burkitt-Gray L."/>
            <person name="Ray D.A."/>
            <person name="Sullivan K.A.M."/>
            <person name="Roscito J.G."/>
            <person name="Kirilenko B.M."/>
            <person name="Davalos L.M."/>
            <person name="Corthals A.P."/>
            <person name="Power M.L."/>
            <person name="Jones G."/>
            <person name="Ransome R.D."/>
            <person name="Dechmann D.K.N."/>
            <person name="Locatelli A.G."/>
            <person name="Puechmaille S.J."/>
            <person name="Fedrigo O."/>
            <person name="Jarvis E.D."/>
            <person name="Hiller M."/>
            <person name="Vernes S.C."/>
            <person name="Myers E.W."/>
            <person name="Teeling E.C."/>
        </authorList>
    </citation>
    <scope>NUCLEOTIDE SEQUENCE [LARGE SCALE GENOMIC DNA]</scope>
    <source>
        <strain evidence="12">MMyoMyo1</strain>
        <tissue evidence="12">Flight muscle</tissue>
    </source>
</reference>
<evidence type="ECO:0000256" key="5">
    <source>
        <dbReference type="ARBA" id="ARBA00012598"/>
    </source>
</evidence>
<evidence type="ECO:0000256" key="10">
    <source>
        <dbReference type="ARBA" id="ARBA00031317"/>
    </source>
</evidence>
<evidence type="ECO:0000256" key="1">
    <source>
        <dbReference type="ARBA" id="ARBA00003860"/>
    </source>
</evidence>
<comment type="function">
    <text evidence="1">Catalyzes the oxidation of uric acid to 5-hydroxyisourate, which is further processed to form (S)-allantoin.</text>
</comment>
<comment type="pathway">
    <text evidence="3">Purine metabolism; urate degradation; (S)-allantoin from urate: step 1/3.</text>
</comment>
<comment type="subcellular location">
    <subcellularLocation>
        <location evidence="2">Peroxisome</location>
    </subcellularLocation>
</comment>
<evidence type="ECO:0000256" key="9">
    <source>
        <dbReference type="ARBA" id="ARBA00023140"/>
    </source>
</evidence>
<dbReference type="GO" id="GO:0004846">
    <property type="term" value="F:urate oxidase activity"/>
    <property type="evidence" value="ECO:0007669"/>
    <property type="project" value="UniProtKB-EC"/>
</dbReference>
<organism evidence="12 13">
    <name type="scientific">Myotis myotis</name>
    <name type="common">Greater mouse-eared bat</name>
    <name type="synonym">Vespertilio myotis</name>
    <dbReference type="NCBI Taxonomy" id="51298"/>
    <lineage>
        <taxon>Eukaryota</taxon>
        <taxon>Metazoa</taxon>
        <taxon>Chordata</taxon>
        <taxon>Craniata</taxon>
        <taxon>Vertebrata</taxon>
        <taxon>Euteleostomi</taxon>
        <taxon>Mammalia</taxon>
        <taxon>Eutheria</taxon>
        <taxon>Laurasiatheria</taxon>
        <taxon>Chiroptera</taxon>
        <taxon>Yangochiroptera</taxon>
        <taxon>Vespertilionidae</taxon>
        <taxon>Myotis</taxon>
    </lineage>
</organism>
<protein>
    <recommendedName>
        <fullName evidence="6">Uricase</fullName>
        <ecNumber evidence="5">1.7.3.3</ecNumber>
    </recommendedName>
    <alternativeName>
        <fullName evidence="10">Urate oxidase</fullName>
    </alternativeName>
</protein>
<dbReference type="Gene3D" id="3.10.270.10">
    <property type="entry name" value="Urate Oxidase"/>
    <property type="match status" value="1"/>
</dbReference>
<name>A0A7J7ZY66_MYOMY</name>
<dbReference type="PANTHER" id="PTHR42874:SF1">
    <property type="entry name" value="URICASE"/>
    <property type="match status" value="1"/>
</dbReference>
<evidence type="ECO:0000256" key="8">
    <source>
        <dbReference type="ARBA" id="ARBA00023002"/>
    </source>
</evidence>
<evidence type="ECO:0000256" key="7">
    <source>
        <dbReference type="ARBA" id="ARBA00022631"/>
    </source>
</evidence>
<accession>A0A7J7ZY66</accession>
<dbReference type="Proteomes" id="UP000527355">
    <property type="component" value="Unassembled WGS sequence"/>
</dbReference>
<keyword evidence="7" id="KW-0659">Purine metabolism</keyword>
<comment type="catalytic activity">
    <reaction evidence="11">
        <text>urate + O2 + H2O = 5-hydroxyisourate + H2O2</text>
        <dbReference type="Rhea" id="RHEA:21368"/>
        <dbReference type="ChEBI" id="CHEBI:15377"/>
        <dbReference type="ChEBI" id="CHEBI:15379"/>
        <dbReference type="ChEBI" id="CHEBI:16240"/>
        <dbReference type="ChEBI" id="CHEBI:17775"/>
        <dbReference type="ChEBI" id="CHEBI:18072"/>
        <dbReference type="EC" id="1.7.3.3"/>
    </reaction>
</comment>
<dbReference type="GO" id="GO:0019628">
    <property type="term" value="P:urate catabolic process"/>
    <property type="evidence" value="ECO:0007669"/>
    <property type="project" value="UniProtKB-UniPathway"/>
</dbReference>
<dbReference type="EMBL" id="JABWUV010000002">
    <property type="protein sequence ID" value="KAF6378816.1"/>
    <property type="molecule type" value="Genomic_DNA"/>
</dbReference>
<dbReference type="UniPathway" id="UPA00394">
    <property type="reaction ID" value="UER00650"/>
</dbReference>
<dbReference type="AlphaFoldDB" id="A0A7J7ZY66"/>
<evidence type="ECO:0000313" key="12">
    <source>
        <dbReference type="EMBL" id="KAF6378816.1"/>
    </source>
</evidence>
<dbReference type="GO" id="GO:0006145">
    <property type="term" value="P:purine nucleobase catabolic process"/>
    <property type="evidence" value="ECO:0007669"/>
    <property type="project" value="TreeGrafter"/>
</dbReference>
<evidence type="ECO:0000256" key="3">
    <source>
        <dbReference type="ARBA" id="ARBA00004831"/>
    </source>
</evidence>
<sequence length="104" mass="11862">MSLQFSFLCSRDTIRDIVLEKFAGPHDKGEYSPSVQKTLYDIQVLSLSRVPEIEDMEISLPNIHYFNIDMSKMGLVNKDEVLLPSDNPYGRITGTVKRKLASRL</sequence>
<comment type="similarity">
    <text evidence="4">Belongs to the uricase family.</text>
</comment>
<comment type="caution">
    <text evidence="12">The sequence shown here is derived from an EMBL/GenBank/DDBJ whole genome shotgun (WGS) entry which is preliminary data.</text>
</comment>
<evidence type="ECO:0000256" key="4">
    <source>
        <dbReference type="ARBA" id="ARBA00009760"/>
    </source>
</evidence>
<dbReference type="GO" id="GO:0005777">
    <property type="term" value="C:peroxisome"/>
    <property type="evidence" value="ECO:0007669"/>
    <property type="project" value="UniProtKB-SubCell"/>
</dbReference>
<keyword evidence="13" id="KW-1185">Reference proteome</keyword>
<dbReference type="Pfam" id="PF01014">
    <property type="entry name" value="Uricase"/>
    <property type="match status" value="1"/>
</dbReference>
<evidence type="ECO:0000256" key="11">
    <source>
        <dbReference type="ARBA" id="ARBA00048818"/>
    </source>
</evidence>